<feature type="domain" description="Glycosyl transferase family 1" evidence="1">
    <location>
        <begin position="168"/>
        <end position="307"/>
    </location>
</feature>
<evidence type="ECO:0000313" key="3">
    <source>
        <dbReference type="EMBL" id="PXX09397.1"/>
    </source>
</evidence>
<dbReference type="EMBL" id="QJJV01000024">
    <property type="protein sequence ID" value="PXX09397.1"/>
    <property type="molecule type" value="Genomic_DNA"/>
</dbReference>
<feature type="domain" description="Glycosyltransferase subfamily 4-like N-terminal" evidence="2">
    <location>
        <begin position="18"/>
        <end position="134"/>
    </location>
</feature>
<dbReference type="RefSeq" id="WP_065065517.1">
    <property type="nucleotide sequence ID" value="NZ_CADFGN010000009.1"/>
</dbReference>
<accession>A0A1A5X032</accession>
<dbReference type="Gene3D" id="3.40.50.2000">
    <property type="entry name" value="Glycogen Phosphorylase B"/>
    <property type="match status" value="2"/>
</dbReference>
<dbReference type="Pfam" id="PF00534">
    <property type="entry name" value="Glycos_transf_1"/>
    <property type="match status" value="1"/>
</dbReference>
<dbReference type="GeneID" id="61302266"/>
<evidence type="ECO:0000313" key="4">
    <source>
        <dbReference type="EMBL" id="SEJ83422.1"/>
    </source>
</evidence>
<dbReference type="Proteomes" id="UP000247515">
    <property type="component" value="Unassembled WGS sequence"/>
</dbReference>
<sequence>MRIAQIAPLTESVPPKLYGGTERAVSYITEALVELGHDVTLFASGDSVTSAKLEAVWPRALRLDPSIRDRVAPHMLLMELVRRQADQFDVLHFHMDYYSFSVFKRQETPFVTTLHGRLDLPEHQPVFDTFNTAPVISISNAQRQPIPQAKWLRTVYHGLPEHLYTPQPVEQRYLAFLGRISPEKRVDTAIRIAERCGLPIRIAAKVDEADREYFEREIKPLLALPFVEFIGEINDSQKAEFLSGAHALLFPIDWPEPFGLVMIEAMACGTPVIAFNRGAVPEVVDEGVSGFIVEDEIGAVAAVNRLARVPRAGVRQRFEERFTSRRMAQEYVEAYQAVIRANKRSRFKVIDTSAT</sequence>
<dbReference type="OrthoDB" id="8779556at2"/>
<dbReference type="Proteomes" id="UP000183529">
    <property type="component" value="Unassembled WGS sequence"/>
</dbReference>
<keyword evidence="6" id="KW-1185">Reference proteome</keyword>
<dbReference type="InterPro" id="IPR050194">
    <property type="entry name" value="Glycosyltransferase_grp1"/>
</dbReference>
<dbReference type="SUPFAM" id="SSF53756">
    <property type="entry name" value="UDP-Glycosyltransferase/glycogen phosphorylase"/>
    <property type="match status" value="1"/>
</dbReference>
<dbReference type="InterPro" id="IPR001296">
    <property type="entry name" value="Glyco_trans_1"/>
</dbReference>
<dbReference type="GO" id="GO:0016757">
    <property type="term" value="F:glycosyltransferase activity"/>
    <property type="evidence" value="ECO:0007669"/>
    <property type="project" value="InterPro"/>
</dbReference>
<name>A0A1A5X032_9BURK</name>
<dbReference type="AlphaFoldDB" id="A0A1A5X032"/>
<evidence type="ECO:0000313" key="6">
    <source>
        <dbReference type="Proteomes" id="UP000247515"/>
    </source>
</evidence>
<organism evidence="4 5">
    <name type="scientific">Paraburkholderia tropica</name>
    <dbReference type="NCBI Taxonomy" id="92647"/>
    <lineage>
        <taxon>Bacteria</taxon>
        <taxon>Pseudomonadati</taxon>
        <taxon>Pseudomonadota</taxon>
        <taxon>Betaproteobacteria</taxon>
        <taxon>Burkholderiales</taxon>
        <taxon>Burkholderiaceae</taxon>
        <taxon>Paraburkholderia</taxon>
    </lineage>
</organism>
<dbReference type="EMBL" id="FNZM01000009">
    <property type="protein sequence ID" value="SEJ83422.1"/>
    <property type="molecule type" value="Genomic_DNA"/>
</dbReference>
<reference evidence="3 6" key="2">
    <citation type="submission" date="2018-05" db="EMBL/GenBank/DDBJ databases">
        <title>Genomic Encyclopedia of Type Strains, Phase IV (KMG-V): Genome sequencing to study the core and pangenomes of soil and plant-associated prokaryotes.</title>
        <authorList>
            <person name="Whitman W."/>
        </authorList>
    </citation>
    <scope>NUCLEOTIDE SEQUENCE [LARGE SCALE GENOMIC DNA]</scope>
    <source>
        <strain evidence="3 6">SIr-6563</strain>
    </source>
</reference>
<dbReference type="Pfam" id="PF13439">
    <property type="entry name" value="Glyco_transf_4"/>
    <property type="match status" value="1"/>
</dbReference>
<comment type="caution">
    <text evidence="4">The sequence shown here is derived from an EMBL/GenBank/DDBJ whole genome shotgun (WGS) entry which is preliminary data.</text>
</comment>
<dbReference type="InterPro" id="IPR028098">
    <property type="entry name" value="Glyco_trans_4-like_N"/>
</dbReference>
<evidence type="ECO:0000313" key="5">
    <source>
        <dbReference type="Proteomes" id="UP000183529"/>
    </source>
</evidence>
<dbReference type="PANTHER" id="PTHR45947">
    <property type="entry name" value="SULFOQUINOVOSYL TRANSFERASE SQD2"/>
    <property type="match status" value="1"/>
</dbReference>
<dbReference type="CDD" id="cd03802">
    <property type="entry name" value="GT4_AviGT4-like"/>
    <property type="match status" value="1"/>
</dbReference>
<proteinExistence type="predicted"/>
<reference evidence="4 5" key="1">
    <citation type="submission" date="2016-10" db="EMBL/GenBank/DDBJ databases">
        <authorList>
            <person name="Varghese N."/>
            <person name="Submissions S."/>
        </authorList>
    </citation>
    <scope>NUCLEOTIDE SEQUENCE [LARGE SCALE GENOMIC DNA]</scope>
    <source>
        <strain evidence="4 5">LMG 22274</strain>
    </source>
</reference>
<gene>
    <name evidence="3" type="ORF">C7400_12437</name>
    <name evidence="4" type="ORF">SAMN05216550_10976</name>
</gene>
<dbReference type="PANTHER" id="PTHR45947:SF13">
    <property type="entry name" value="TRANSFERASE"/>
    <property type="match status" value="1"/>
</dbReference>
<evidence type="ECO:0000259" key="2">
    <source>
        <dbReference type="Pfam" id="PF13439"/>
    </source>
</evidence>
<protein>
    <submittedName>
        <fullName evidence="3">Glycosyltransferase involved in cell wall biosynthesis</fullName>
    </submittedName>
    <submittedName>
        <fullName evidence="4">Glycosyltransferase involved in cell wall bisynthesis</fullName>
    </submittedName>
</protein>
<evidence type="ECO:0000259" key="1">
    <source>
        <dbReference type="Pfam" id="PF00534"/>
    </source>
</evidence>